<evidence type="ECO:0000313" key="3">
    <source>
        <dbReference type="WBParaSite" id="SCUD_0001801901-mRNA-1"/>
    </source>
</evidence>
<dbReference type="AlphaFoldDB" id="A0A183KSH9"/>
<protein>
    <submittedName>
        <fullName evidence="3">BTB domain-containing protein</fullName>
    </submittedName>
</protein>
<reference evidence="3" key="1">
    <citation type="submission" date="2016-06" db="UniProtKB">
        <authorList>
            <consortium name="WormBaseParasite"/>
        </authorList>
    </citation>
    <scope>IDENTIFICATION</scope>
</reference>
<name>A0A183KSH9_9TREM</name>
<gene>
    <name evidence="1" type="ORF">SCUD_LOCUS18016</name>
</gene>
<evidence type="ECO:0000313" key="2">
    <source>
        <dbReference type="Proteomes" id="UP000279833"/>
    </source>
</evidence>
<organism evidence="3">
    <name type="scientific">Schistosoma curassoni</name>
    <dbReference type="NCBI Taxonomy" id="6186"/>
    <lineage>
        <taxon>Eukaryota</taxon>
        <taxon>Metazoa</taxon>
        <taxon>Spiralia</taxon>
        <taxon>Lophotrochozoa</taxon>
        <taxon>Platyhelminthes</taxon>
        <taxon>Trematoda</taxon>
        <taxon>Digenea</taxon>
        <taxon>Strigeidida</taxon>
        <taxon>Schistosomatoidea</taxon>
        <taxon>Schistosomatidae</taxon>
        <taxon>Schistosoma</taxon>
    </lineage>
</organism>
<dbReference type="WBParaSite" id="SCUD_0001801901-mRNA-1">
    <property type="protein sequence ID" value="SCUD_0001801901-mRNA-1"/>
    <property type="gene ID" value="SCUD_0001801901"/>
</dbReference>
<evidence type="ECO:0000313" key="1">
    <source>
        <dbReference type="EMBL" id="VDP64722.1"/>
    </source>
</evidence>
<dbReference type="Proteomes" id="UP000279833">
    <property type="component" value="Unassembled WGS sequence"/>
</dbReference>
<accession>A0A183KSH9</accession>
<dbReference type="EMBL" id="UZAK01040514">
    <property type="protein sequence ID" value="VDP64722.1"/>
    <property type="molecule type" value="Genomic_DNA"/>
</dbReference>
<proteinExistence type="predicted"/>
<reference evidence="1 2" key="2">
    <citation type="submission" date="2018-11" db="EMBL/GenBank/DDBJ databases">
        <authorList>
            <consortium name="Pathogen Informatics"/>
        </authorList>
    </citation>
    <scope>NUCLEOTIDE SEQUENCE [LARGE SCALE GENOMIC DNA]</scope>
    <source>
        <strain evidence="1">Dakar</strain>
        <strain evidence="2">Dakar, Senegal</strain>
    </source>
</reference>
<keyword evidence="2" id="KW-1185">Reference proteome</keyword>
<sequence length="135" mass="15267">MKTSIFEGRHGIQWTSRNRLDNSDLPDDLALLSHTHERMQVKTTSVAVASAPVDFHIHKGIIKILRFNTENINPIILHGEALEVEEFFTYMGSIDDERVGSNADVKAKIGKAKTEFLQLKNICNSKQQSVNQYQS</sequence>